<evidence type="ECO:0000313" key="1">
    <source>
        <dbReference type="Proteomes" id="UP000887574"/>
    </source>
</evidence>
<dbReference type="AlphaFoldDB" id="A0A915D464"/>
<evidence type="ECO:0000313" key="2">
    <source>
        <dbReference type="WBParaSite" id="jg15728"/>
    </source>
</evidence>
<keyword evidence="1" id="KW-1185">Reference proteome</keyword>
<reference evidence="2" key="1">
    <citation type="submission" date="2022-11" db="UniProtKB">
        <authorList>
            <consortium name="WormBaseParasite"/>
        </authorList>
    </citation>
    <scope>IDENTIFICATION</scope>
</reference>
<accession>A0A915D464</accession>
<organism evidence="1 2">
    <name type="scientific">Ditylenchus dipsaci</name>
    <dbReference type="NCBI Taxonomy" id="166011"/>
    <lineage>
        <taxon>Eukaryota</taxon>
        <taxon>Metazoa</taxon>
        <taxon>Ecdysozoa</taxon>
        <taxon>Nematoda</taxon>
        <taxon>Chromadorea</taxon>
        <taxon>Rhabditida</taxon>
        <taxon>Tylenchina</taxon>
        <taxon>Tylenchomorpha</taxon>
        <taxon>Sphaerularioidea</taxon>
        <taxon>Anguinidae</taxon>
        <taxon>Anguininae</taxon>
        <taxon>Ditylenchus</taxon>
    </lineage>
</organism>
<dbReference type="WBParaSite" id="jg15728">
    <property type="protein sequence ID" value="jg15728"/>
    <property type="gene ID" value="jg15728"/>
</dbReference>
<name>A0A915D464_9BILA</name>
<protein>
    <submittedName>
        <fullName evidence="2">Uncharacterized protein</fullName>
    </submittedName>
</protein>
<sequence length="183" mass="21583">MTSINWLWMKLEMSFFRAINMEHSPDEIFAKILSYKNVWTCPHLLINFSGLMQSTYDLRDLSPLHECQKLELCEFEEKLSVTDLTNYLHSFFEGGRIVLKLHLYENQWQHLNAFLDSIKETFLCSSKPQSFKVKVASWISMADHVNQETLSITNKLTNEQLNYDWSEEKTESELCCTIQRISL</sequence>
<dbReference type="Proteomes" id="UP000887574">
    <property type="component" value="Unplaced"/>
</dbReference>
<proteinExistence type="predicted"/>